<evidence type="ECO:0000313" key="2">
    <source>
        <dbReference type="WBParaSite" id="nRc.2.0.1.t42211-RA"/>
    </source>
</evidence>
<organism evidence="1 2">
    <name type="scientific">Romanomermis culicivorax</name>
    <name type="common">Nematode worm</name>
    <dbReference type="NCBI Taxonomy" id="13658"/>
    <lineage>
        <taxon>Eukaryota</taxon>
        <taxon>Metazoa</taxon>
        <taxon>Ecdysozoa</taxon>
        <taxon>Nematoda</taxon>
        <taxon>Enoplea</taxon>
        <taxon>Dorylaimia</taxon>
        <taxon>Mermithida</taxon>
        <taxon>Mermithoidea</taxon>
        <taxon>Mermithidae</taxon>
        <taxon>Romanomermis</taxon>
    </lineage>
</organism>
<dbReference type="AlphaFoldDB" id="A0A915KUQ8"/>
<reference evidence="2" key="1">
    <citation type="submission" date="2022-11" db="UniProtKB">
        <authorList>
            <consortium name="WormBaseParasite"/>
        </authorList>
    </citation>
    <scope>IDENTIFICATION</scope>
</reference>
<dbReference type="Proteomes" id="UP000887565">
    <property type="component" value="Unplaced"/>
</dbReference>
<proteinExistence type="predicted"/>
<sequence>MRFALETASNDIAFALTSLAREKLSNQSNQEEENISVTTNLLEEKSWPERNDAVFGRAETKYGS</sequence>
<accession>A0A915KUQ8</accession>
<keyword evidence="1" id="KW-1185">Reference proteome</keyword>
<name>A0A915KUQ8_ROMCU</name>
<dbReference type="WBParaSite" id="nRc.2.0.1.t42211-RA">
    <property type="protein sequence ID" value="nRc.2.0.1.t42211-RA"/>
    <property type="gene ID" value="nRc.2.0.1.g42211"/>
</dbReference>
<protein>
    <submittedName>
        <fullName evidence="2">Uncharacterized protein</fullName>
    </submittedName>
</protein>
<evidence type="ECO:0000313" key="1">
    <source>
        <dbReference type="Proteomes" id="UP000887565"/>
    </source>
</evidence>